<evidence type="ECO:0000313" key="10">
    <source>
        <dbReference type="RefSeq" id="XP_039119119.1"/>
    </source>
</evidence>
<comment type="subcellular location">
    <subcellularLocation>
        <location evidence="2">Nucleus</location>
    </subcellularLocation>
</comment>
<keyword evidence="4" id="KW-0540">Nuclease</keyword>
<evidence type="ECO:0000313" key="9">
    <source>
        <dbReference type="Proteomes" id="UP001515500"/>
    </source>
</evidence>
<dbReference type="InterPro" id="IPR027806">
    <property type="entry name" value="HARBI1_dom"/>
</dbReference>
<dbReference type="Proteomes" id="UP001515500">
    <property type="component" value="Unplaced"/>
</dbReference>
<dbReference type="RefSeq" id="XP_039119119.1">
    <property type="nucleotide sequence ID" value="XM_039263185.1"/>
</dbReference>
<dbReference type="GO" id="GO:0016787">
    <property type="term" value="F:hydrolase activity"/>
    <property type="evidence" value="ECO:0007669"/>
    <property type="project" value="UniProtKB-KW"/>
</dbReference>
<name>A0AB40AWK4_DIOCR</name>
<proteinExistence type="inferred from homology"/>
<evidence type="ECO:0000256" key="7">
    <source>
        <dbReference type="ARBA" id="ARBA00023242"/>
    </source>
</evidence>
<gene>
    <name evidence="10" type="primary">LOC120255339</name>
</gene>
<evidence type="ECO:0000256" key="2">
    <source>
        <dbReference type="ARBA" id="ARBA00004123"/>
    </source>
</evidence>
<keyword evidence="6" id="KW-0378">Hydrolase</keyword>
<protein>
    <submittedName>
        <fullName evidence="10">Uncharacterized protein LOC120255339</fullName>
    </submittedName>
</protein>
<keyword evidence="5" id="KW-0479">Metal-binding</keyword>
<reference evidence="10" key="1">
    <citation type="submission" date="2025-08" db="UniProtKB">
        <authorList>
            <consortium name="RefSeq"/>
        </authorList>
    </citation>
    <scope>IDENTIFICATION</scope>
</reference>
<keyword evidence="7" id="KW-0539">Nucleus</keyword>
<comment type="cofactor">
    <cofactor evidence="1">
        <name>a divalent metal cation</name>
        <dbReference type="ChEBI" id="CHEBI:60240"/>
    </cofactor>
</comment>
<dbReference type="Pfam" id="PF13359">
    <property type="entry name" value="DDE_Tnp_4"/>
    <property type="match status" value="1"/>
</dbReference>
<dbReference type="PANTHER" id="PTHR22930:SF281">
    <property type="entry name" value="NUCLEASE"/>
    <property type="match status" value="1"/>
</dbReference>
<evidence type="ECO:0000256" key="1">
    <source>
        <dbReference type="ARBA" id="ARBA00001968"/>
    </source>
</evidence>
<dbReference type="InterPro" id="IPR045249">
    <property type="entry name" value="HARBI1-like"/>
</dbReference>
<sequence length="189" mass="21934">MTKLALINFVWIFGPSGETVSRYFNLVLNVVLRMQETLLKAQDPIPEDCLDERWKWFKGCLGVLDGTHIIVNVPAIDKPRYRNRKGDISTNVLGAYSRDMKFIYVLPGWERSASDSRVLRDAISRRNGYYYFVDAGYANCEGFLPPYRGYRYHRSEWRQGREMPTDPIEAQLDAIWETQFHNADVALGD</sequence>
<dbReference type="GeneID" id="120255339"/>
<evidence type="ECO:0000256" key="4">
    <source>
        <dbReference type="ARBA" id="ARBA00022722"/>
    </source>
</evidence>
<keyword evidence="9" id="KW-1185">Reference proteome</keyword>
<dbReference type="GO" id="GO:0005634">
    <property type="term" value="C:nucleus"/>
    <property type="evidence" value="ECO:0007669"/>
    <property type="project" value="UniProtKB-SubCell"/>
</dbReference>
<accession>A0AB40AWK4</accession>
<dbReference type="GO" id="GO:0046872">
    <property type="term" value="F:metal ion binding"/>
    <property type="evidence" value="ECO:0007669"/>
    <property type="project" value="UniProtKB-KW"/>
</dbReference>
<comment type="similarity">
    <text evidence="3">Belongs to the HARBI1 family.</text>
</comment>
<organism evidence="9 10">
    <name type="scientific">Dioscorea cayennensis subsp. rotundata</name>
    <name type="common">White Guinea yam</name>
    <name type="synonym">Dioscorea rotundata</name>
    <dbReference type="NCBI Taxonomy" id="55577"/>
    <lineage>
        <taxon>Eukaryota</taxon>
        <taxon>Viridiplantae</taxon>
        <taxon>Streptophyta</taxon>
        <taxon>Embryophyta</taxon>
        <taxon>Tracheophyta</taxon>
        <taxon>Spermatophyta</taxon>
        <taxon>Magnoliopsida</taxon>
        <taxon>Liliopsida</taxon>
        <taxon>Dioscoreales</taxon>
        <taxon>Dioscoreaceae</taxon>
        <taxon>Dioscorea</taxon>
    </lineage>
</organism>
<feature type="non-terminal residue" evidence="10">
    <location>
        <position position="189"/>
    </location>
</feature>
<evidence type="ECO:0000259" key="8">
    <source>
        <dbReference type="Pfam" id="PF13359"/>
    </source>
</evidence>
<dbReference type="AlphaFoldDB" id="A0AB40AWK4"/>
<evidence type="ECO:0000256" key="6">
    <source>
        <dbReference type="ARBA" id="ARBA00022801"/>
    </source>
</evidence>
<feature type="domain" description="DDE Tnp4" evidence="8">
    <location>
        <begin position="64"/>
        <end position="158"/>
    </location>
</feature>
<evidence type="ECO:0000256" key="3">
    <source>
        <dbReference type="ARBA" id="ARBA00006958"/>
    </source>
</evidence>
<dbReference type="PANTHER" id="PTHR22930">
    <property type="match status" value="1"/>
</dbReference>
<dbReference type="GO" id="GO:0004518">
    <property type="term" value="F:nuclease activity"/>
    <property type="evidence" value="ECO:0007669"/>
    <property type="project" value="UniProtKB-KW"/>
</dbReference>
<evidence type="ECO:0000256" key="5">
    <source>
        <dbReference type="ARBA" id="ARBA00022723"/>
    </source>
</evidence>